<dbReference type="InterPro" id="IPR015813">
    <property type="entry name" value="Pyrv/PenolPyrv_kinase-like_dom"/>
</dbReference>
<feature type="binding site" evidence="5">
    <location>
        <position position="178"/>
    </location>
    <ligand>
        <name>Mg(2+)</name>
        <dbReference type="ChEBI" id="CHEBI:18420"/>
    </ligand>
</feature>
<dbReference type="PIRSF" id="PIRSF015582">
    <property type="entry name" value="Cit_lyase_B"/>
    <property type="match status" value="1"/>
</dbReference>
<dbReference type="GO" id="GO:0006107">
    <property type="term" value="P:oxaloacetate metabolic process"/>
    <property type="evidence" value="ECO:0007669"/>
    <property type="project" value="TreeGrafter"/>
</dbReference>
<name>A0A7S7M2E6_9BACT</name>
<evidence type="ECO:0000256" key="4">
    <source>
        <dbReference type="PIRSR" id="PIRSR015582-1"/>
    </source>
</evidence>
<feature type="binding site" evidence="5">
    <location>
        <position position="152"/>
    </location>
    <ligand>
        <name>Mg(2+)</name>
        <dbReference type="ChEBI" id="CHEBI:18420"/>
    </ligand>
</feature>
<keyword evidence="7" id="KW-0456">Lyase</keyword>
<protein>
    <submittedName>
        <fullName evidence="7">CoA ester lyase</fullName>
    </submittedName>
</protein>
<reference evidence="7 8" key="1">
    <citation type="submission" date="2020-05" db="EMBL/GenBank/DDBJ databases">
        <title>Sulfurimonas marisnigri, sp. nov., and Sulfurimonas baltica, sp. nov., manganese oxide reducing chemolithoautotrophs of the class Epsilonproteobacteria isolated from the pelagic redoxclines of the Black and Baltic Seas and emended description of the genus Sulfurimonas.</title>
        <authorList>
            <person name="Henkel J.V."/>
            <person name="Laudan C."/>
            <person name="Werner J."/>
            <person name="Neu T."/>
            <person name="Plewe S."/>
            <person name="Sproer C."/>
            <person name="Bunk B."/>
            <person name="Schulz-Vogt H.N."/>
        </authorList>
    </citation>
    <scope>NUCLEOTIDE SEQUENCE [LARGE SCALE GENOMIC DNA]</scope>
    <source>
        <strain evidence="7 8">SoZ1</strain>
    </source>
</reference>
<comment type="cofactor">
    <cofactor evidence="1">
        <name>Mg(2+)</name>
        <dbReference type="ChEBI" id="CHEBI:18420"/>
    </cofactor>
</comment>
<dbReference type="PANTHER" id="PTHR32308">
    <property type="entry name" value="LYASE BETA SUBUNIT, PUTATIVE (AFU_ORTHOLOGUE AFUA_4G13030)-RELATED"/>
    <property type="match status" value="1"/>
</dbReference>
<keyword evidence="3 5" id="KW-0460">Magnesium</keyword>
<sequence length="310" mass="35749">MKNELLLEIQTAYKNRDLQALDALAKPKYRNINKHNDFRSALMLSCNNIKHLSKIEDLEADCIMLNLEDGVSKEEKPFALVLCAIFLSHLPTCNKKLVVRVNPLDETGYEEITYLNQFMPDAIRVPKVNTPQEVERVSALVNDEIELHLSIETASAWHNLSSLRVNEKVTTFYFGILDLFADIKLSHNLVNRDNPTMLYMLSHFFISCKTMGIKPVSFVYQEFKNLIEFDKWLELEKSIGYDAKGCISPEQVLHVNKMFVNEVKEIQRAQVIIKLFEMHKEQGITGFVDEEYGFIDEPIYKGALALLEKK</sequence>
<dbReference type="GO" id="GO:0000287">
    <property type="term" value="F:magnesium ion binding"/>
    <property type="evidence" value="ECO:0007669"/>
    <property type="project" value="TreeGrafter"/>
</dbReference>
<organism evidence="7 8">
    <name type="scientific">Candidatus Sulfurimonas marisnigri</name>
    <dbReference type="NCBI Taxonomy" id="2740405"/>
    <lineage>
        <taxon>Bacteria</taxon>
        <taxon>Pseudomonadati</taxon>
        <taxon>Campylobacterota</taxon>
        <taxon>Epsilonproteobacteria</taxon>
        <taxon>Campylobacterales</taxon>
        <taxon>Sulfurimonadaceae</taxon>
        <taxon>Sulfurimonas</taxon>
    </lineage>
</organism>
<gene>
    <name evidence="7" type="ORF">HUE87_06245</name>
</gene>
<feature type="domain" description="HpcH/HpaI aldolase/citrate lyase" evidence="6">
    <location>
        <begin position="39"/>
        <end position="249"/>
    </location>
</feature>
<evidence type="ECO:0000313" key="8">
    <source>
        <dbReference type="Proteomes" id="UP000593836"/>
    </source>
</evidence>
<evidence type="ECO:0000256" key="5">
    <source>
        <dbReference type="PIRSR" id="PIRSR015582-2"/>
    </source>
</evidence>
<keyword evidence="8" id="KW-1185">Reference proteome</keyword>
<dbReference type="EMBL" id="CP054493">
    <property type="protein sequence ID" value="QOY55822.1"/>
    <property type="molecule type" value="Genomic_DNA"/>
</dbReference>
<dbReference type="InterPro" id="IPR040442">
    <property type="entry name" value="Pyrv_kinase-like_dom_sf"/>
</dbReference>
<dbReference type="Gene3D" id="3.20.20.60">
    <property type="entry name" value="Phosphoenolpyruvate-binding domains"/>
    <property type="match status" value="1"/>
</dbReference>
<evidence type="ECO:0000256" key="3">
    <source>
        <dbReference type="ARBA" id="ARBA00022842"/>
    </source>
</evidence>
<evidence type="ECO:0000256" key="1">
    <source>
        <dbReference type="ARBA" id="ARBA00001946"/>
    </source>
</evidence>
<dbReference type="Proteomes" id="UP000593836">
    <property type="component" value="Chromosome"/>
</dbReference>
<dbReference type="InterPro" id="IPR005000">
    <property type="entry name" value="Aldolase/citrate-lyase_domain"/>
</dbReference>
<dbReference type="Pfam" id="PF03328">
    <property type="entry name" value="HpcH_HpaI"/>
    <property type="match status" value="1"/>
</dbReference>
<feature type="binding site" evidence="4">
    <location>
        <position position="100"/>
    </location>
    <ligand>
        <name>substrate</name>
    </ligand>
</feature>
<dbReference type="AlphaFoldDB" id="A0A7S7M2E6"/>
<dbReference type="PANTHER" id="PTHR32308:SF1">
    <property type="entry name" value="HPCH_HPAI ALDOLASE_CITRATE LYASE DOMAIN-CONTAINING PROTEIN"/>
    <property type="match status" value="1"/>
</dbReference>
<evidence type="ECO:0000313" key="7">
    <source>
        <dbReference type="EMBL" id="QOY55822.1"/>
    </source>
</evidence>
<dbReference type="SUPFAM" id="SSF51621">
    <property type="entry name" value="Phosphoenolpyruvate/pyruvate domain"/>
    <property type="match status" value="1"/>
</dbReference>
<dbReference type="RefSeq" id="WP_194367859.1">
    <property type="nucleotide sequence ID" value="NZ_CP054493.1"/>
</dbReference>
<evidence type="ECO:0000256" key="2">
    <source>
        <dbReference type="ARBA" id="ARBA00022723"/>
    </source>
</evidence>
<keyword evidence="2 5" id="KW-0479">Metal-binding</keyword>
<evidence type="ECO:0000259" key="6">
    <source>
        <dbReference type="Pfam" id="PF03328"/>
    </source>
</evidence>
<accession>A0A7S7M2E6</accession>
<feature type="binding site" evidence="4">
    <location>
        <position position="152"/>
    </location>
    <ligand>
        <name>substrate</name>
    </ligand>
</feature>
<dbReference type="KEGG" id="smas:HUE87_06245"/>
<dbReference type="GO" id="GO:0016829">
    <property type="term" value="F:lyase activity"/>
    <property type="evidence" value="ECO:0007669"/>
    <property type="project" value="UniProtKB-KW"/>
</dbReference>
<dbReference type="InterPro" id="IPR011206">
    <property type="entry name" value="Citrate_lyase_beta/mcl1/mcl2"/>
</dbReference>
<proteinExistence type="predicted"/>